<proteinExistence type="predicted"/>
<keyword evidence="3" id="KW-0804">Transcription</keyword>
<dbReference type="Gene3D" id="1.10.357.10">
    <property type="entry name" value="Tetracycline Repressor, domain 2"/>
    <property type="match status" value="1"/>
</dbReference>
<keyword evidence="2 4" id="KW-0238">DNA-binding</keyword>
<evidence type="ECO:0000256" key="1">
    <source>
        <dbReference type="ARBA" id="ARBA00023015"/>
    </source>
</evidence>
<name>A0ABW5VXV2_9MICO</name>
<organism evidence="6 7">
    <name type="scientific">Promicromonospora vindobonensis</name>
    <dbReference type="NCBI Taxonomy" id="195748"/>
    <lineage>
        <taxon>Bacteria</taxon>
        <taxon>Bacillati</taxon>
        <taxon>Actinomycetota</taxon>
        <taxon>Actinomycetes</taxon>
        <taxon>Micrococcales</taxon>
        <taxon>Promicromonosporaceae</taxon>
        <taxon>Promicromonospora</taxon>
    </lineage>
</organism>
<dbReference type="InterPro" id="IPR001647">
    <property type="entry name" value="HTH_TetR"/>
</dbReference>
<dbReference type="Pfam" id="PF00440">
    <property type="entry name" value="TetR_N"/>
    <property type="match status" value="1"/>
</dbReference>
<evidence type="ECO:0000256" key="3">
    <source>
        <dbReference type="ARBA" id="ARBA00023163"/>
    </source>
</evidence>
<accession>A0ABW5VXV2</accession>
<dbReference type="InterPro" id="IPR050109">
    <property type="entry name" value="HTH-type_TetR-like_transc_reg"/>
</dbReference>
<dbReference type="RefSeq" id="WP_377188142.1">
    <property type="nucleotide sequence ID" value="NZ_JBHUOG010000002.1"/>
</dbReference>
<keyword evidence="7" id="KW-1185">Reference proteome</keyword>
<dbReference type="SUPFAM" id="SSF46689">
    <property type="entry name" value="Homeodomain-like"/>
    <property type="match status" value="1"/>
</dbReference>
<protein>
    <submittedName>
        <fullName evidence="6">TetR/AcrR family transcriptional regulator</fullName>
    </submittedName>
</protein>
<feature type="domain" description="HTH tetR-type" evidence="5">
    <location>
        <begin position="6"/>
        <end position="66"/>
    </location>
</feature>
<comment type="caution">
    <text evidence="6">The sequence shown here is derived from an EMBL/GenBank/DDBJ whole genome shotgun (WGS) entry which is preliminary data.</text>
</comment>
<gene>
    <name evidence="6" type="ORF">ACFS27_23170</name>
</gene>
<keyword evidence="1" id="KW-0805">Transcription regulation</keyword>
<feature type="DNA-binding region" description="H-T-H motif" evidence="4">
    <location>
        <begin position="29"/>
        <end position="48"/>
    </location>
</feature>
<evidence type="ECO:0000259" key="5">
    <source>
        <dbReference type="PROSITE" id="PS50977"/>
    </source>
</evidence>
<reference evidence="7" key="1">
    <citation type="journal article" date="2019" name="Int. J. Syst. Evol. Microbiol.">
        <title>The Global Catalogue of Microorganisms (GCM) 10K type strain sequencing project: providing services to taxonomists for standard genome sequencing and annotation.</title>
        <authorList>
            <consortium name="The Broad Institute Genomics Platform"/>
            <consortium name="The Broad Institute Genome Sequencing Center for Infectious Disease"/>
            <person name="Wu L."/>
            <person name="Ma J."/>
        </authorList>
    </citation>
    <scope>NUCLEOTIDE SEQUENCE [LARGE SCALE GENOMIC DNA]</scope>
    <source>
        <strain evidence="7">CCM 7044</strain>
    </source>
</reference>
<evidence type="ECO:0000256" key="2">
    <source>
        <dbReference type="ARBA" id="ARBA00023125"/>
    </source>
</evidence>
<dbReference type="PANTHER" id="PTHR30055">
    <property type="entry name" value="HTH-TYPE TRANSCRIPTIONAL REGULATOR RUTR"/>
    <property type="match status" value="1"/>
</dbReference>
<evidence type="ECO:0000256" key="4">
    <source>
        <dbReference type="PROSITE-ProRule" id="PRU00335"/>
    </source>
</evidence>
<evidence type="ECO:0000313" key="7">
    <source>
        <dbReference type="Proteomes" id="UP001597479"/>
    </source>
</evidence>
<dbReference type="PANTHER" id="PTHR30055:SF234">
    <property type="entry name" value="HTH-TYPE TRANSCRIPTIONAL REGULATOR BETI"/>
    <property type="match status" value="1"/>
</dbReference>
<dbReference type="EMBL" id="JBHUOG010000002">
    <property type="protein sequence ID" value="MFD2796482.1"/>
    <property type="molecule type" value="Genomic_DNA"/>
</dbReference>
<sequence length="242" mass="26033">MARPAQDRAEEILDAARAQLRLDGAGQTTVDAVAARAGVGKGTVFLYWPTKTRLLNAVLSLEKARLLAELADDLRTGAVYLSAAHVVRREISAFVNNPDLAPYWLDLPGPSADPDSFPGRALRRIIPVMQARGLVQDHGIDEIATGFETVMSGAVRLGLAEPSRKEVLLDAAEHLIAAAYDRAEASSSDVARALPEVIELLEDAVDELVVNAVPDRPTTAVLRPRERPAPLDAVVESVIRQP</sequence>
<evidence type="ECO:0000313" key="6">
    <source>
        <dbReference type="EMBL" id="MFD2796482.1"/>
    </source>
</evidence>
<dbReference type="Proteomes" id="UP001597479">
    <property type="component" value="Unassembled WGS sequence"/>
</dbReference>
<dbReference type="InterPro" id="IPR009057">
    <property type="entry name" value="Homeodomain-like_sf"/>
</dbReference>
<dbReference type="PROSITE" id="PS50977">
    <property type="entry name" value="HTH_TETR_2"/>
    <property type="match status" value="1"/>
</dbReference>